<feature type="region of interest" description="Disordered" evidence="1">
    <location>
        <begin position="29"/>
        <end position="55"/>
    </location>
</feature>
<reference evidence="2" key="2">
    <citation type="submission" date="2023-05" db="EMBL/GenBank/DDBJ databases">
        <authorList>
            <consortium name="Lawrence Berkeley National Laboratory"/>
            <person name="Steindorff A."/>
            <person name="Hensen N."/>
            <person name="Bonometti L."/>
            <person name="Westerberg I."/>
            <person name="Brannstrom I.O."/>
            <person name="Guillou S."/>
            <person name="Cros-Aarteil S."/>
            <person name="Calhoun S."/>
            <person name="Haridas S."/>
            <person name="Kuo A."/>
            <person name="Mondo S."/>
            <person name="Pangilinan J."/>
            <person name="Riley R."/>
            <person name="Labutti K."/>
            <person name="Andreopoulos B."/>
            <person name="Lipzen A."/>
            <person name="Chen C."/>
            <person name="Yanf M."/>
            <person name="Daum C."/>
            <person name="Ng V."/>
            <person name="Clum A."/>
            <person name="Ohm R."/>
            <person name="Martin F."/>
            <person name="Silar P."/>
            <person name="Natvig D."/>
            <person name="Lalanne C."/>
            <person name="Gautier V."/>
            <person name="Ament-Velasquez S.L."/>
            <person name="Kruys A."/>
            <person name="Hutchinson M.I."/>
            <person name="Powell A.J."/>
            <person name="Barry K."/>
            <person name="Miller A.N."/>
            <person name="Grigoriev I.V."/>
            <person name="Debuchy R."/>
            <person name="Gladieux P."/>
            <person name="Thoren M.H."/>
            <person name="Johannesson H."/>
        </authorList>
    </citation>
    <scope>NUCLEOTIDE SEQUENCE</scope>
    <source>
        <strain evidence="2">CBS 123565</strain>
    </source>
</reference>
<keyword evidence="3" id="KW-1185">Reference proteome</keyword>
<sequence>MNPDRYTALSGPPPGPVRHLIRCQATDFERRCKSDAQPTTRATRDTQPTPSREVG</sequence>
<evidence type="ECO:0000256" key="1">
    <source>
        <dbReference type="SAM" id="MobiDB-lite"/>
    </source>
</evidence>
<accession>A0AAN6UHI9</accession>
<gene>
    <name evidence="2" type="ORF">BT67DRAFT_443299</name>
</gene>
<comment type="caution">
    <text evidence="2">The sequence shown here is derived from an EMBL/GenBank/DDBJ whole genome shotgun (WGS) entry which is preliminary data.</text>
</comment>
<evidence type="ECO:0000313" key="2">
    <source>
        <dbReference type="EMBL" id="KAK4132928.1"/>
    </source>
</evidence>
<proteinExistence type="predicted"/>
<dbReference type="EMBL" id="MU853414">
    <property type="protein sequence ID" value="KAK4132928.1"/>
    <property type="molecule type" value="Genomic_DNA"/>
</dbReference>
<feature type="compositionally biased region" description="Polar residues" evidence="1">
    <location>
        <begin position="36"/>
        <end position="55"/>
    </location>
</feature>
<dbReference type="AlphaFoldDB" id="A0AAN6UHI9"/>
<evidence type="ECO:0000313" key="3">
    <source>
        <dbReference type="Proteomes" id="UP001304895"/>
    </source>
</evidence>
<organism evidence="2 3">
    <name type="scientific">Trichocladium antarcticum</name>
    <dbReference type="NCBI Taxonomy" id="1450529"/>
    <lineage>
        <taxon>Eukaryota</taxon>
        <taxon>Fungi</taxon>
        <taxon>Dikarya</taxon>
        <taxon>Ascomycota</taxon>
        <taxon>Pezizomycotina</taxon>
        <taxon>Sordariomycetes</taxon>
        <taxon>Sordariomycetidae</taxon>
        <taxon>Sordariales</taxon>
        <taxon>Chaetomiaceae</taxon>
        <taxon>Trichocladium</taxon>
    </lineage>
</organism>
<name>A0AAN6UHI9_9PEZI</name>
<reference evidence="2" key="1">
    <citation type="journal article" date="2023" name="Mol. Phylogenet. Evol.">
        <title>Genome-scale phylogeny and comparative genomics of the fungal order Sordariales.</title>
        <authorList>
            <person name="Hensen N."/>
            <person name="Bonometti L."/>
            <person name="Westerberg I."/>
            <person name="Brannstrom I.O."/>
            <person name="Guillou S."/>
            <person name="Cros-Aarteil S."/>
            <person name="Calhoun S."/>
            <person name="Haridas S."/>
            <person name="Kuo A."/>
            <person name="Mondo S."/>
            <person name="Pangilinan J."/>
            <person name="Riley R."/>
            <person name="LaButti K."/>
            <person name="Andreopoulos B."/>
            <person name="Lipzen A."/>
            <person name="Chen C."/>
            <person name="Yan M."/>
            <person name="Daum C."/>
            <person name="Ng V."/>
            <person name="Clum A."/>
            <person name="Steindorff A."/>
            <person name="Ohm R.A."/>
            <person name="Martin F."/>
            <person name="Silar P."/>
            <person name="Natvig D.O."/>
            <person name="Lalanne C."/>
            <person name="Gautier V."/>
            <person name="Ament-Velasquez S.L."/>
            <person name="Kruys A."/>
            <person name="Hutchinson M.I."/>
            <person name="Powell A.J."/>
            <person name="Barry K."/>
            <person name="Miller A.N."/>
            <person name="Grigoriev I.V."/>
            <person name="Debuchy R."/>
            <person name="Gladieux P."/>
            <person name="Hiltunen Thoren M."/>
            <person name="Johannesson H."/>
        </authorList>
    </citation>
    <scope>NUCLEOTIDE SEQUENCE</scope>
    <source>
        <strain evidence="2">CBS 123565</strain>
    </source>
</reference>
<protein>
    <submittedName>
        <fullName evidence="2">Uncharacterized protein</fullName>
    </submittedName>
</protein>
<dbReference type="Proteomes" id="UP001304895">
    <property type="component" value="Unassembled WGS sequence"/>
</dbReference>